<dbReference type="GO" id="GO:0005829">
    <property type="term" value="C:cytosol"/>
    <property type="evidence" value="ECO:0007669"/>
    <property type="project" value="TreeGrafter"/>
</dbReference>
<keyword evidence="3" id="KW-0456">Lyase</keyword>
<evidence type="ECO:0000259" key="6">
    <source>
        <dbReference type="Pfam" id="PF04909"/>
    </source>
</evidence>
<dbReference type="InterPro" id="IPR032466">
    <property type="entry name" value="Metal_Hydrolase"/>
</dbReference>
<evidence type="ECO:0000256" key="5">
    <source>
        <dbReference type="ARBA" id="ARBA00038889"/>
    </source>
</evidence>
<name>A0A916QAB5_9FIRM</name>
<evidence type="ECO:0000256" key="3">
    <source>
        <dbReference type="ARBA" id="ARBA00023239"/>
    </source>
</evidence>
<dbReference type="AlphaFoldDB" id="A0A916QAB5"/>
<evidence type="ECO:0000313" key="7">
    <source>
        <dbReference type="EMBL" id="GFO84948.1"/>
    </source>
</evidence>
<accession>A0A916QAB5</accession>
<dbReference type="EC" id="4.1.1.52" evidence="5"/>
<dbReference type="Proteomes" id="UP000613208">
    <property type="component" value="Unassembled WGS sequence"/>
</dbReference>
<dbReference type="GO" id="GO:0016787">
    <property type="term" value="F:hydrolase activity"/>
    <property type="evidence" value="ECO:0007669"/>
    <property type="project" value="InterPro"/>
</dbReference>
<dbReference type="RefSeq" id="WP_201310658.1">
    <property type="nucleotide sequence ID" value="NZ_BLYI01000027.1"/>
</dbReference>
<dbReference type="PANTHER" id="PTHR21240:SF29">
    <property type="entry name" value="AMIDOHYDROLASE-RELATED DOMAIN-CONTAINING PROTEIN"/>
    <property type="match status" value="1"/>
</dbReference>
<evidence type="ECO:0000256" key="4">
    <source>
        <dbReference type="ARBA" id="ARBA00036832"/>
    </source>
</evidence>
<dbReference type="GO" id="GO:0019748">
    <property type="term" value="P:secondary metabolic process"/>
    <property type="evidence" value="ECO:0007669"/>
    <property type="project" value="TreeGrafter"/>
</dbReference>
<dbReference type="GO" id="GO:0046872">
    <property type="term" value="F:metal ion binding"/>
    <property type="evidence" value="ECO:0007669"/>
    <property type="project" value="UniProtKB-KW"/>
</dbReference>
<dbReference type="InterPro" id="IPR032465">
    <property type="entry name" value="ACMSD"/>
</dbReference>
<dbReference type="EMBL" id="BLYI01000027">
    <property type="protein sequence ID" value="GFO84948.1"/>
    <property type="molecule type" value="Genomic_DNA"/>
</dbReference>
<evidence type="ECO:0000256" key="2">
    <source>
        <dbReference type="ARBA" id="ARBA00022833"/>
    </source>
</evidence>
<evidence type="ECO:0000313" key="8">
    <source>
        <dbReference type="Proteomes" id="UP000613208"/>
    </source>
</evidence>
<gene>
    <name evidence="7" type="ORF">ANBU17_12950</name>
</gene>
<dbReference type="PANTHER" id="PTHR21240">
    <property type="entry name" value="2-AMINO-3-CARBOXYLMUCONATE-6-SEMIALDEHYDE DECARBOXYLASE"/>
    <property type="match status" value="1"/>
</dbReference>
<dbReference type="SUPFAM" id="SSF51556">
    <property type="entry name" value="Metallo-dependent hydrolases"/>
    <property type="match status" value="1"/>
</dbReference>
<dbReference type="GO" id="GO:0047596">
    <property type="term" value="F:6-methylsalicylate decarboxylase activity"/>
    <property type="evidence" value="ECO:0007669"/>
    <property type="project" value="UniProtKB-EC"/>
</dbReference>
<proteinExistence type="predicted"/>
<dbReference type="Gene3D" id="3.20.20.140">
    <property type="entry name" value="Metal-dependent hydrolases"/>
    <property type="match status" value="1"/>
</dbReference>
<dbReference type="Pfam" id="PF04909">
    <property type="entry name" value="Amidohydro_2"/>
    <property type="match status" value="1"/>
</dbReference>
<keyword evidence="8" id="KW-1185">Reference proteome</keyword>
<dbReference type="InterPro" id="IPR006680">
    <property type="entry name" value="Amidohydro-rel"/>
</dbReference>
<feature type="domain" description="Amidohydrolase-related" evidence="6">
    <location>
        <begin position="7"/>
        <end position="319"/>
    </location>
</feature>
<sequence>MEKNKIIDIHAHFTTDSYLNMIEKHGASMEDGFPLPPWSVEKHLEFMDQCGIEWSLIALSSPQPYFSGAEKESIETCRQLNTEASGIKKQYPDRFGFQACLPLPDVDAAAEEAVYALDVLDADGIKFASNSRGLYPGDPALEPLMAESDKRHAVCNIHPHRPEPIKEGVFSAGPAPLFEFIADTTRAVLNLVGNGVIERYPNITWIIPHCGSFLPNIYQRFIGISHILVPKGMMQDIDIKGSFEKLYYDIAGNPAELLDLLLTMTTPDHIMYGSDFPFTPASAAEENLKKVIKILDQRKDLRSCKEAVLYGNAAALFKL</sequence>
<keyword evidence="1" id="KW-0479">Metal-binding</keyword>
<reference evidence="7" key="1">
    <citation type="submission" date="2020-06" db="EMBL/GenBank/DDBJ databases">
        <title>Characterization of fructooligosaccharide metabolism and fructooligosaccharide-degrading enzymes in human commensal butyrate producers.</title>
        <authorList>
            <person name="Tanno H."/>
            <person name="Fujii T."/>
            <person name="Hirano K."/>
            <person name="Maeno S."/>
            <person name="Tonozuka T."/>
            <person name="Sakamoto M."/>
            <person name="Ohkuma M."/>
            <person name="Tochio T."/>
            <person name="Endo A."/>
        </authorList>
    </citation>
    <scope>NUCLEOTIDE SEQUENCE</scope>
    <source>
        <strain evidence="7">JCM 17466</strain>
    </source>
</reference>
<evidence type="ECO:0000256" key="1">
    <source>
        <dbReference type="ARBA" id="ARBA00022723"/>
    </source>
</evidence>
<comment type="caution">
    <text evidence="7">The sequence shown here is derived from an EMBL/GenBank/DDBJ whole genome shotgun (WGS) entry which is preliminary data.</text>
</comment>
<organism evidence="7 8">
    <name type="scientific">Anaerostipes butyraticus</name>
    <dbReference type="NCBI Taxonomy" id="645466"/>
    <lineage>
        <taxon>Bacteria</taxon>
        <taxon>Bacillati</taxon>
        <taxon>Bacillota</taxon>
        <taxon>Clostridia</taxon>
        <taxon>Lachnospirales</taxon>
        <taxon>Lachnospiraceae</taxon>
        <taxon>Anaerostipes</taxon>
    </lineage>
</organism>
<keyword evidence="2" id="KW-0862">Zinc</keyword>
<protein>
    <recommendedName>
        <fullName evidence="5">6-methylsalicylate decarboxylase</fullName>
        <ecNumber evidence="5">4.1.1.52</ecNumber>
    </recommendedName>
</protein>
<comment type="catalytic activity">
    <reaction evidence="4">
        <text>6-methylsalicylate + H(+) = 3-methylphenol + CO2</text>
        <dbReference type="Rhea" id="RHEA:23112"/>
        <dbReference type="ChEBI" id="CHEBI:15378"/>
        <dbReference type="ChEBI" id="CHEBI:16526"/>
        <dbReference type="ChEBI" id="CHEBI:17231"/>
        <dbReference type="ChEBI" id="CHEBI:36658"/>
        <dbReference type="EC" id="4.1.1.52"/>
    </reaction>
    <physiologicalReaction direction="left-to-right" evidence="4">
        <dbReference type="Rhea" id="RHEA:23113"/>
    </physiologicalReaction>
</comment>